<dbReference type="InterPro" id="IPR027417">
    <property type="entry name" value="P-loop_NTPase"/>
</dbReference>
<keyword evidence="2" id="KW-0813">Transport</keyword>
<dbReference type="Gene3D" id="3.40.50.300">
    <property type="entry name" value="P-loop containing nucleotide triphosphate hydrolases"/>
    <property type="match status" value="1"/>
</dbReference>
<gene>
    <name evidence="6" type="ORF">EPICR_150041</name>
</gene>
<dbReference type="PROSITE" id="PS00211">
    <property type="entry name" value="ABC_TRANSPORTER_1"/>
    <property type="match status" value="1"/>
</dbReference>
<evidence type="ECO:0000256" key="3">
    <source>
        <dbReference type="ARBA" id="ARBA00022741"/>
    </source>
</evidence>
<dbReference type="InterPro" id="IPR003593">
    <property type="entry name" value="AAA+_ATPase"/>
</dbReference>
<dbReference type="CDD" id="cd03235">
    <property type="entry name" value="ABC_Metallic_Cations"/>
    <property type="match status" value="1"/>
</dbReference>
<feature type="domain" description="ABC transporter" evidence="5">
    <location>
        <begin position="6"/>
        <end position="244"/>
    </location>
</feature>
<dbReference type="GO" id="GO:0016887">
    <property type="term" value="F:ATP hydrolysis activity"/>
    <property type="evidence" value="ECO:0007669"/>
    <property type="project" value="InterPro"/>
</dbReference>
<sequence>MTPLVVEMKNVSFGYRGRRVIQDADMEIRKGDFVAMIGPNGGGKTTLIKLILGLLKPDRGTIRVMGTAPSKAVRQVGYVPQDVHINRDFPITALDVVMMGALGTRGRRFKNAGKTRRGALESLDRMGMAEFALKKIGDLSGGQRQRVLIARALFSSPGLLLLDEPTAAIDARARNDFFRLLKEINQEISILMAGHDLVEISAHVKSVACVNKTLHRHEHAEITEEMMACMYPDSPEDICPVDLIVHGLRRRAPKKQGVDGTP</sequence>
<organism evidence="6">
    <name type="scientific">uncultured Desulfobacteraceae bacterium</name>
    <dbReference type="NCBI Taxonomy" id="218296"/>
    <lineage>
        <taxon>Bacteria</taxon>
        <taxon>Pseudomonadati</taxon>
        <taxon>Thermodesulfobacteriota</taxon>
        <taxon>Desulfobacteria</taxon>
        <taxon>Desulfobacterales</taxon>
        <taxon>Desulfobacteraceae</taxon>
        <taxon>environmental samples</taxon>
    </lineage>
</organism>
<dbReference type="PROSITE" id="PS50893">
    <property type="entry name" value="ABC_TRANSPORTER_2"/>
    <property type="match status" value="1"/>
</dbReference>
<evidence type="ECO:0000259" key="5">
    <source>
        <dbReference type="PROSITE" id="PS50893"/>
    </source>
</evidence>
<dbReference type="EMBL" id="CAACVI010000007">
    <property type="protein sequence ID" value="VEN73324.1"/>
    <property type="molecule type" value="Genomic_DNA"/>
</dbReference>
<dbReference type="Pfam" id="PF00005">
    <property type="entry name" value="ABC_tran"/>
    <property type="match status" value="1"/>
</dbReference>
<keyword evidence="3" id="KW-0547">Nucleotide-binding</keyword>
<dbReference type="GO" id="GO:0005524">
    <property type="term" value="F:ATP binding"/>
    <property type="evidence" value="ECO:0007669"/>
    <property type="project" value="UniProtKB-KW"/>
</dbReference>
<keyword evidence="4" id="KW-0067">ATP-binding</keyword>
<proteinExistence type="inferred from homology"/>
<evidence type="ECO:0000256" key="2">
    <source>
        <dbReference type="ARBA" id="ARBA00022448"/>
    </source>
</evidence>
<dbReference type="AlphaFoldDB" id="A0A484HG25"/>
<comment type="similarity">
    <text evidence="1">Belongs to the ABC transporter superfamily.</text>
</comment>
<dbReference type="PANTHER" id="PTHR42734">
    <property type="entry name" value="METAL TRANSPORT SYSTEM ATP-BINDING PROTEIN TM_0124-RELATED"/>
    <property type="match status" value="1"/>
</dbReference>
<dbReference type="PANTHER" id="PTHR42734:SF17">
    <property type="entry name" value="METAL TRANSPORT SYSTEM ATP-BINDING PROTEIN TM_0124-RELATED"/>
    <property type="match status" value="1"/>
</dbReference>
<evidence type="ECO:0000256" key="4">
    <source>
        <dbReference type="ARBA" id="ARBA00022840"/>
    </source>
</evidence>
<evidence type="ECO:0000313" key="6">
    <source>
        <dbReference type="EMBL" id="VEN73324.1"/>
    </source>
</evidence>
<dbReference type="InterPro" id="IPR017871">
    <property type="entry name" value="ABC_transporter-like_CS"/>
</dbReference>
<accession>A0A484HG25</accession>
<reference evidence="6" key="1">
    <citation type="submission" date="2019-01" db="EMBL/GenBank/DDBJ databases">
        <authorList>
            <consortium name="Genoscope - CEA"/>
            <person name="William W."/>
        </authorList>
    </citation>
    <scope>NUCLEOTIDE SEQUENCE</scope>
    <source>
        <strain evidence="6">CR-1</strain>
    </source>
</reference>
<dbReference type="InterPro" id="IPR003439">
    <property type="entry name" value="ABC_transporter-like_ATP-bd"/>
</dbReference>
<name>A0A484HG25_9BACT</name>
<protein>
    <recommendedName>
        <fullName evidence="5">ABC transporter domain-containing protein</fullName>
    </recommendedName>
</protein>
<evidence type="ECO:0000256" key="1">
    <source>
        <dbReference type="ARBA" id="ARBA00005417"/>
    </source>
</evidence>
<dbReference type="InterPro" id="IPR050153">
    <property type="entry name" value="Metal_Ion_Import_ABC"/>
</dbReference>
<dbReference type="SUPFAM" id="SSF52540">
    <property type="entry name" value="P-loop containing nucleoside triphosphate hydrolases"/>
    <property type="match status" value="1"/>
</dbReference>
<dbReference type="SMART" id="SM00382">
    <property type="entry name" value="AAA"/>
    <property type="match status" value="1"/>
</dbReference>